<comment type="caution">
    <text evidence="1">The sequence shown here is derived from an EMBL/GenBank/DDBJ whole genome shotgun (WGS) entry which is preliminary data.</text>
</comment>
<sequence length="580" mass="65607">MMSNYAISFRRALWLMAALAFVTVTIVSLSYSNVIESDYVPFRRPTSVSGPKTSSEGGLTEEMIRESVIQQYEVTKKLVASGSPLEELSVCSNPLHTNESAVVLVSENGPEGTLARIEFAWFGFNTPARYNPNILPYPSGSPYPYFGIAQQAIDVGLPAKHHELVYCDMDWGLSRGIGRRILKCQTGLQKIEFPEWRSPNGSCAWLPLLEGTNGPMDPRVFFSPLGEPLMIVGTNGISNCMSQYIIDLRAMIPDLADKMKIGHVPIRFRQLTELPRDHYDEIEKNWFLIYNDNDLGYVQHAIENRSMSALDHVDAVHRNNIVNLVEGETAPKCVTSLKKEYEENNDQIRNDIHQGTNTLRVTLCEFPCIPTIHNTVLIEMFQIKYHSYLEVFYRRYVMIMNVTAPFEIIGRTNNLIYAGSDEKMLIFTVSMAWDHASFRRHEPWNESKYGGRAIWDALEDQEAEEYENSIKDFTGQVRDDPQQQGRGKSQSSAEPTSPAPVEMAAVNNPDDAADKEASKYPFLANIPMNRNSTYNNPLANEYYHGWIDDTIILNIGINDMDSGIVHVKARDLLQCMTACK</sequence>
<name>A0ACC3SU19_LIPKO</name>
<accession>A0ACC3SU19</accession>
<organism evidence="1 2">
    <name type="scientific">Lipomyces kononenkoae</name>
    <name type="common">Yeast</name>
    <dbReference type="NCBI Taxonomy" id="34357"/>
    <lineage>
        <taxon>Eukaryota</taxon>
        <taxon>Fungi</taxon>
        <taxon>Dikarya</taxon>
        <taxon>Ascomycota</taxon>
        <taxon>Saccharomycotina</taxon>
        <taxon>Lipomycetes</taxon>
        <taxon>Lipomycetales</taxon>
        <taxon>Lipomycetaceae</taxon>
        <taxon>Lipomyces</taxon>
    </lineage>
</organism>
<reference evidence="2" key="1">
    <citation type="journal article" date="2024" name="Front. Bioeng. Biotechnol.">
        <title>Genome-scale model development and genomic sequencing of the oleaginous clade Lipomyces.</title>
        <authorList>
            <person name="Czajka J.J."/>
            <person name="Han Y."/>
            <person name="Kim J."/>
            <person name="Mondo S.J."/>
            <person name="Hofstad B.A."/>
            <person name="Robles A."/>
            <person name="Haridas S."/>
            <person name="Riley R."/>
            <person name="LaButti K."/>
            <person name="Pangilinan J."/>
            <person name="Andreopoulos W."/>
            <person name="Lipzen A."/>
            <person name="Yan J."/>
            <person name="Wang M."/>
            <person name="Ng V."/>
            <person name="Grigoriev I.V."/>
            <person name="Spatafora J.W."/>
            <person name="Magnuson J.K."/>
            <person name="Baker S.E."/>
            <person name="Pomraning K.R."/>
        </authorList>
    </citation>
    <scope>NUCLEOTIDE SEQUENCE [LARGE SCALE GENOMIC DNA]</scope>
    <source>
        <strain evidence="2">CBS 7786</strain>
    </source>
</reference>
<evidence type="ECO:0000313" key="1">
    <source>
        <dbReference type="EMBL" id="KAK9235138.1"/>
    </source>
</evidence>
<keyword evidence="2" id="KW-1185">Reference proteome</keyword>
<dbReference type="Proteomes" id="UP001433508">
    <property type="component" value="Unassembled WGS sequence"/>
</dbReference>
<proteinExistence type="predicted"/>
<protein>
    <submittedName>
        <fullName evidence="1">Uncharacterized protein</fullName>
    </submittedName>
</protein>
<gene>
    <name evidence="1" type="ORF">V1525DRAFT_410832</name>
</gene>
<evidence type="ECO:0000313" key="2">
    <source>
        <dbReference type="Proteomes" id="UP001433508"/>
    </source>
</evidence>
<dbReference type="EMBL" id="MU971429">
    <property type="protein sequence ID" value="KAK9235138.1"/>
    <property type="molecule type" value="Genomic_DNA"/>
</dbReference>